<dbReference type="HOGENOM" id="CLU_2638487_0_0_1"/>
<evidence type="ECO:0000313" key="1">
    <source>
        <dbReference type="EMBL" id="EDR06140.1"/>
    </source>
</evidence>
<organism evidence="2">
    <name type="scientific">Laccaria bicolor (strain S238N-H82 / ATCC MYA-4686)</name>
    <name type="common">Bicoloured deceiver</name>
    <name type="synonym">Laccaria laccata var. bicolor</name>
    <dbReference type="NCBI Taxonomy" id="486041"/>
    <lineage>
        <taxon>Eukaryota</taxon>
        <taxon>Fungi</taxon>
        <taxon>Dikarya</taxon>
        <taxon>Basidiomycota</taxon>
        <taxon>Agaricomycotina</taxon>
        <taxon>Agaricomycetes</taxon>
        <taxon>Agaricomycetidae</taxon>
        <taxon>Agaricales</taxon>
        <taxon>Agaricineae</taxon>
        <taxon>Hydnangiaceae</taxon>
        <taxon>Laccaria</taxon>
    </lineage>
</organism>
<gene>
    <name evidence="1" type="ORF">LACBIDRAFT_300292</name>
</gene>
<reference evidence="1 2" key="1">
    <citation type="journal article" date="2008" name="Nature">
        <title>The genome of Laccaria bicolor provides insights into mycorrhizal symbiosis.</title>
        <authorList>
            <person name="Martin F."/>
            <person name="Aerts A."/>
            <person name="Ahren D."/>
            <person name="Brun A."/>
            <person name="Danchin E.G.J."/>
            <person name="Duchaussoy F."/>
            <person name="Gibon J."/>
            <person name="Kohler A."/>
            <person name="Lindquist E."/>
            <person name="Pereda V."/>
            <person name="Salamov A."/>
            <person name="Shapiro H.J."/>
            <person name="Wuyts J."/>
            <person name="Blaudez D."/>
            <person name="Buee M."/>
            <person name="Brokstein P."/>
            <person name="Canbaeck B."/>
            <person name="Cohen D."/>
            <person name="Courty P.E."/>
            <person name="Coutinho P.M."/>
            <person name="Delaruelle C."/>
            <person name="Detter J.C."/>
            <person name="Deveau A."/>
            <person name="DiFazio S."/>
            <person name="Duplessis S."/>
            <person name="Fraissinet-Tachet L."/>
            <person name="Lucic E."/>
            <person name="Frey-Klett P."/>
            <person name="Fourrey C."/>
            <person name="Feussner I."/>
            <person name="Gay G."/>
            <person name="Grimwood J."/>
            <person name="Hoegger P.J."/>
            <person name="Jain P."/>
            <person name="Kilaru S."/>
            <person name="Labbe J."/>
            <person name="Lin Y.C."/>
            <person name="Legue V."/>
            <person name="Le Tacon F."/>
            <person name="Marmeisse R."/>
            <person name="Melayah D."/>
            <person name="Montanini B."/>
            <person name="Muratet M."/>
            <person name="Nehls U."/>
            <person name="Niculita-Hirzel H."/>
            <person name="Oudot-Le Secq M.P."/>
            <person name="Peter M."/>
            <person name="Quesneville H."/>
            <person name="Rajashekar B."/>
            <person name="Reich M."/>
            <person name="Rouhier N."/>
            <person name="Schmutz J."/>
            <person name="Yin T."/>
            <person name="Chalot M."/>
            <person name="Henrissat B."/>
            <person name="Kuees U."/>
            <person name="Lucas S."/>
            <person name="Van de Peer Y."/>
            <person name="Podila G.K."/>
            <person name="Polle A."/>
            <person name="Pukkila P.J."/>
            <person name="Richardson P.M."/>
            <person name="Rouze P."/>
            <person name="Sanders I.R."/>
            <person name="Stajich J.E."/>
            <person name="Tunlid A."/>
            <person name="Tuskan G."/>
            <person name="Grigoriev I.V."/>
        </authorList>
    </citation>
    <scope>NUCLEOTIDE SEQUENCE [LARGE SCALE GENOMIC DNA]</scope>
    <source>
        <strain evidence="2">S238N-H82 / ATCC MYA-4686</strain>
    </source>
</reference>
<protein>
    <submittedName>
        <fullName evidence="1">Predicted protein</fullName>
    </submittedName>
</protein>
<evidence type="ECO:0000313" key="2">
    <source>
        <dbReference type="Proteomes" id="UP000001194"/>
    </source>
</evidence>
<dbReference type="KEGG" id="lbc:LACBIDRAFT_300292"/>
<keyword evidence="2" id="KW-1185">Reference proteome</keyword>
<accession>B0DGE9</accession>
<dbReference type="GeneID" id="6078739"/>
<dbReference type="EMBL" id="DS547109">
    <property type="protein sequence ID" value="EDR06140.1"/>
    <property type="molecule type" value="Genomic_DNA"/>
</dbReference>
<sequence>MHQSSKPCANLNGSDIAGCEQTCSGWNFDAVGASAFRDLRKLTLRAEDDDGFADMVRTVLEQNENTLKHLILGGGVQ</sequence>
<dbReference type="AlphaFoldDB" id="B0DGE9"/>
<dbReference type="Proteomes" id="UP000001194">
    <property type="component" value="Unassembled WGS sequence"/>
</dbReference>
<dbReference type="RefSeq" id="XP_001883001.1">
    <property type="nucleotide sequence ID" value="XM_001882966.1"/>
</dbReference>
<name>B0DGE9_LACBS</name>
<dbReference type="InParanoid" id="B0DGE9"/>
<proteinExistence type="predicted"/>